<dbReference type="AlphaFoldDB" id="A0A173V7I0"/>
<organism evidence="1 2">
    <name type="scientific">Faecalibacterium prausnitzii</name>
    <dbReference type="NCBI Taxonomy" id="853"/>
    <lineage>
        <taxon>Bacteria</taxon>
        <taxon>Bacillati</taxon>
        <taxon>Bacillota</taxon>
        <taxon>Clostridia</taxon>
        <taxon>Eubacteriales</taxon>
        <taxon>Oscillospiraceae</taxon>
        <taxon>Faecalibacterium</taxon>
    </lineage>
</organism>
<evidence type="ECO:0008006" key="3">
    <source>
        <dbReference type="Google" id="ProtNLM"/>
    </source>
</evidence>
<dbReference type="EMBL" id="CYXN01000040">
    <property type="protein sequence ID" value="CUN23253.1"/>
    <property type="molecule type" value="Genomic_DNA"/>
</dbReference>
<dbReference type="OrthoDB" id="9808239at2"/>
<dbReference type="RefSeq" id="WP_055186946.1">
    <property type="nucleotide sequence ID" value="NZ_CYXN01000040.1"/>
</dbReference>
<dbReference type="Proteomes" id="UP000095649">
    <property type="component" value="Unassembled WGS sequence"/>
</dbReference>
<gene>
    <name evidence="1" type="ORF">ERS852582_02659</name>
</gene>
<evidence type="ECO:0000313" key="2">
    <source>
        <dbReference type="Proteomes" id="UP000095649"/>
    </source>
</evidence>
<sequence length="72" mass="7993">MNKKLLRSEMILHDDTNSTLANALGISPQSLSSKMNETNGAEFTQKEISKIRARYSLTDEKVIAIFFTASVS</sequence>
<evidence type="ECO:0000313" key="1">
    <source>
        <dbReference type="EMBL" id="CUN23253.1"/>
    </source>
</evidence>
<proteinExistence type="predicted"/>
<reference evidence="1 2" key="1">
    <citation type="submission" date="2015-09" db="EMBL/GenBank/DDBJ databases">
        <authorList>
            <consortium name="Pathogen Informatics"/>
        </authorList>
    </citation>
    <scope>NUCLEOTIDE SEQUENCE [LARGE SCALE GENOMIC DNA]</scope>
    <source>
        <strain evidence="1 2">2789STDY5834970</strain>
    </source>
</reference>
<name>A0A173V7I0_9FIRM</name>
<accession>A0A173V7I0</accession>
<protein>
    <recommendedName>
        <fullName evidence="3">XRE family transcriptional regulator</fullName>
    </recommendedName>
</protein>